<sequence length="204" mass="23354">MYSVHWFIVKVGDFGSNSNSVRLVYVGGTVFKACCVVHACWSPHVLEESVVLLENGALFLFDLESRLDNDISNSYFKGTRLKVLWDNNGYGSSGNYKWLSCEFSWHPRVLTVARSDAIFLVDLRFNECSVTYLMKIEMLHMYAPIEKEQFRVLSTISSDSFHFVLASDSLLLLCDVRKPFTPVLQWAHSIDKTSYIDVFRLLIG</sequence>
<name>A0A2P6PPA4_ROSCH</name>
<dbReference type="InterPro" id="IPR038801">
    <property type="entry name" value="TAF1C"/>
</dbReference>
<evidence type="ECO:0000313" key="2">
    <source>
        <dbReference type="EMBL" id="PRQ23742.1"/>
    </source>
</evidence>
<proteinExistence type="predicted"/>
<dbReference type="OMA" id="SCEISWH"/>
<dbReference type="PANTHER" id="PTHR15319">
    <property type="entry name" value="TATA BOX-BINDING PROTEIN ASSOCIATED FACTOR RNA POLYMERASE I SUBUNIT C"/>
    <property type="match status" value="1"/>
</dbReference>
<keyword evidence="3" id="KW-1185">Reference proteome</keyword>
<dbReference type="STRING" id="74649.A0A2P6PPA4"/>
<dbReference type="AlphaFoldDB" id="A0A2P6PPA4"/>
<evidence type="ECO:0000259" key="1">
    <source>
        <dbReference type="Pfam" id="PF20641"/>
    </source>
</evidence>
<dbReference type="Gramene" id="PRQ23742">
    <property type="protein sequence ID" value="PRQ23742"/>
    <property type="gene ID" value="RchiOBHm_Chr6g0264721"/>
</dbReference>
<dbReference type="GO" id="GO:0001164">
    <property type="term" value="F:RNA polymerase I core promoter sequence-specific DNA binding"/>
    <property type="evidence" value="ECO:0007669"/>
    <property type="project" value="TreeGrafter"/>
</dbReference>
<dbReference type="InterPro" id="IPR049087">
    <property type="entry name" value="TAF1C_beta-prop"/>
</dbReference>
<dbReference type="Proteomes" id="UP000238479">
    <property type="component" value="Chromosome 6"/>
</dbReference>
<feature type="domain" description="TAF1C beta-propeller" evidence="1">
    <location>
        <begin position="28"/>
        <end position="136"/>
    </location>
</feature>
<gene>
    <name evidence="2" type="ORF">RchiOBHm_Chr6g0264721</name>
</gene>
<dbReference type="GO" id="GO:0001650">
    <property type="term" value="C:fibrillar center"/>
    <property type="evidence" value="ECO:0007669"/>
    <property type="project" value="TreeGrafter"/>
</dbReference>
<protein>
    <recommendedName>
        <fullName evidence="1">TAF1C beta-propeller domain-containing protein</fullName>
    </recommendedName>
</protein>
<comment type="caution">
    <text evidence="2">The sequence shown here is derived from an EMBL/GenBank/DDBJ whole genome shotgun (WGS) entry which is preliminary data.</text>
</comment>
<organism evidence="2 3">
    <name type="scientific">Rosa chinensis</name>
    <name type="common">China rose</name>
    <dbReference type="NCBI Taxonomy" id="74649"/>
    <lineage>
        <taxon>Eukaryota</taxon>
        <taxon>Viridiplantae</taxon>
        <taxon>Streptophyta</taxon>
        <taxon>Embryophyta</taxon>
        <taxon>Tracheophyta</taxon>
        <taxon>Spermatophyta</taxon>
        <taxon>Magnoliopsida</taxon>
        <taxon>eudicotyledons</taxon>
        <taxon>Gunneridae</taxon>
        <taxon>Pentapetalae</taxon>
        <taxon>rosids</taxon>
        <taxon>fabids</taxon>
        <taxon>Rosales</taxon>
        <taxon>Rosaceae</taxon>
        <taxon>Rosoideae</taxon>
        <taxon>Rosoideae incertae sedis</taxon>
        <taxon>Rosa</taxon>
    </lineage>
</organism>
<dbReference type="Pfam" id="PF20641">
    <property type="entry name" value="TAF1C_beta-prop"/>
    <property type="match status" value="1"/>
</dbReference>
<evidence type="ECO:0000313" key="3">
    <source>
        <dbReference type="Proteomes" id="UP000238479"/>
    </source>
</evidence>
<dbReference type="PANTHER" id="PTHR15319:SF1">
    <property type="entry name" value="TATA BOX-BINDING PROTEIN-ASSOCIATED FACTOR RNA POLYMERASE I SUBUNIT C"/>
    <property type="match status" value="1"/>
</dbReference>
<reference evidence="2 3" key="1">
    <citation type="journal article" date="2018" name="Nat. Genet.">
        <title>The Rosa genome provides new insights in the design of modern roses.</title>
        <authorList>
            <person name="Bendahmane M."/>
        </authorList>
    </citation>
    <scope>NUCLEOTIDE SEQUENCE [LARGE SCALE GENOMIC DNA]</scope>
    <source>
        <strain evidence="3">cv. Old Blush</strain>
    </source>
</reference>
<dbReference type="EMBL" id="PDCK01000044">
    <property type="protein sequence ID" value="PRQ23742.1"/>
    <property type="molecule type" value="Genomic_DNA"/>
</dbReference>
<accession>A0A2P6PPA4</accession>